<organism evidence="2 3">
    <name type="scientific">Rhizophagus irregularis (strain DAOM 197198w)</name>
    <name type="common">Glomus intraradices</name>
    <dbReference type="NCBI Taxonomy" id="1432141"/>
    <lineage>
        <taxon>Eukaryota</taxon>
        <taxon>Fungi</taxon>
        <taxon>Fungi incertae sedis</taxon>
        <taxon>Mucoromycota</taxon>
        <taxon>Glomeromycotina</taxon>
        <taxon>Glomeromycetes</taxon>
        <taxon>Glomerales</taxon>
        <taxon>Glomeraceae</taxon>
        <taxon>Rhizophagus</taxon>
    </lineage>
</organism>
<gene>
    <name evidence="2" type="ORF">RirG_223630</name>
</gene>
<feature type="compositionally biased region" description="Low complexity" evidence="1">
    <location>
        <begin position="74"/>
        <end position="97"/>
    </location>
</feature>
<name>A0A015JL27_RHIIW</name>
<evidence type="ECO:0000313" key="2">
    <source>
        <dbReference type="EMBL" id="EXX55629.1"/>
    </source>
</evidence>
<dbReference type="HOGENOM" id="CLU_1816834_0_0_1"/>
<dbReference type="PROSITE" id="PS51257">
    <property type="entry name" value="PROKAR_LIPOPROTEIN"/>
    <property type="match status" value="1"/>
</dbReference>
<evidence type="ECO:0000313" key="3">
    <source>
        <dbReference type="Proteomes" id="UP000022910"/>
    </source>
</evidence>
<reference evidence="2 3" key="1">
    <citation type="submission" date="2014-02" db="EMBL/GenBank/DDBJ databases">
        <title>Single nucleus genome sequencing reveals high similarity among nuclei of an endomycorrhizal fungus.</title>
        <authorList>
            <person name="Lin K."/>
            <person name="Geurts R."/>
            <person name="Zhang Z."/>
            <person name="Limpens E."/>
            <person name="Saunders D.G."/>
            <person name="Mu D."/>
            <person name="Pang E."/>
            <person name="Cao H."/>
            <person name="Cha H."/>
            <person name="Lin T."/>
            <person name="Zhou Q."/>
            <person name="Shang Y."/>
            <person name="Li Y."/>
            <person name="Ivanov S."/>
            <person name="Sharma T."/>
            <person name="Velzen R.V."/>
            <person name="Ruijter N.D."/>
            <person name="Aanen D.K."/>
            <person name="Win J."/>
            <person name="Kamoun S."/>
            <person name="Bisseling T."/>
            <person name="Huang S."/>
        </authorList>
    </citation>
    <scope>NUCLEOTIDE SEQUENCE [LARGE SCALE GENOMIC DNA]</scope>
    <source>
        <strain evidence="3">DAOM197198w</strain>
    </source>
</reference>
<feature type="region of interest" description="Disordered" evidence="1">
    <location>
        <begin position="68"/>
        <end position="110"/>
    </location>
</feature>
<protein>
    <submittedName>
        <fullName evidence="2">Uncharacterized protein</fullName>
    </submittedName>
</protein>
<comment type="caution">
    <text evidence="2">The sequence shown here is derived from an EMBL/GenBank/DDBJ whole genome shotgun (WGS) entry which is preliminary data.</text>
</comment>
<sequence>MSFLLIRRNSRCRTIFGSSSSGGCTWFCRCSYCWRCFCFNTCCSCRHRCRRRGFLLSTKRRSLCTINTRGGTAGNSRSGTSRNRRSSTSGNSRSGTSRNRRSSTTRSSRSGTTRILYTLYTLDTNSGSNTQISCFKYTHLIC</sequence>
<dbReference type="AlphaFoldDB" id="A0A015JL27"/>
<proteinExistence type="predicted"/>
<dbReference type="EMBL" id="JEMT01028070">
    <property type="protein sequence ID" value="EXX55629.1"/>
    <property type="molecule type" value="Genomic_DNA"/>
</dbReference>
<evidence type="ECO:0000256" key="1">
    <source>
        <dbReference type="SAM" id="MobiDB-lite"/>
    </source>
</evidence>
<keyword evidence="3" id="KW-1185">Reference proteome</keyword>
<dbReference type="Proteomes" id="UP000022910">
    <property type="component" value="Unassembled WGS sequence"/>
</dbReference>
<accession>A0A015JL27</accession>